<protein>
    <submittedName>
        <fullName evidence="1">Uncharacterized protein</fullName>
    </submittedName>
</protein>
<name>A0A182QK09_9DIPT</name>
<dbReference type="VEuPathDB" id="VectorBase:AFAF011818"/>
<sequence>MIDFIIDKRLTDEHVTRIQMCSSTATVYVETETLEQVQKIVRENNGKLFIMVEGTTHPIPIAMEDGATEIRLYELPPYVSENIIRKEMAHFGKIISIAENVYDPETKVAVP</sequence>
<reference evidence="1" key="2">
    <citation type="submission" date="2020-05" db="UniProtKB">
        <authorList>
            <consortium name="EnsemblMetazoa"/>
        </authorList>
    </citation>
    <scope>IDENTIFICATION</scope>
    <source>
        <strain evidence="1">FAR1</strain>
    </source>
</reference>
<dbReference type="Proteomes" id="UP000075886">
    <property type="component" value="Unassembled WGS sequence"/>
</dbReference>
<evidence type="ECO:0000313" key="1">
    <source>
        <dbReference type="EnsemblMetazoa" id="AFAF011818-PA"/>
    </source>
</evidence>
<proteinExistence type="predicted"/>
<dbReference type="EnsemblMetazoa" id="AFAF011818-RA">
    <property type="protein sequence ID" value="AFAF011818-PA"/>
    <property type="gene ID" value="AFAF011818"/>
</dbReference>
<reference evidence="2" key="1">
    <citation type="submission" date="2014-01" db="EMBL/GenBank/DDBJ databases">
        <title>The Genome Sequence of Anopheles farauti FAR1 (V2).</title>
        <authorList>
            <consortium name="The Broad Institute Genomics Platform"/>
            <person name="Neafsey D.E."/>
            <person name="Besansky N."/>
            <person name="Howell P."/>
            <person name="Walton C."/>
            <person name="Young S.K."/>
            <person name="Zeng Q."/>
            <person name="Gargeya S."/>
            <person name="Fitzgerald M."/>
            <person name="Haas B."/>
            <person name="Abouelleil A."/>
            <person name="Allen A.W."/>
            <person name="Alvarado L."/>
            <person name="Arachchi H.M."/>
            <person name="Berlin A.M."/>
            <person name="Chapman S.B."/>
            <person name="Gainer-Dewar J."/>
            <person name="Goldberg J."/>
            <person name="Griggs A."/>
            <person name="Gujja S."/>
            <person name="Hansen M."/>
            <person name="Howarth C."/>
            <person name="Imamovic A."/>
            <person name="Ireland A."/>
            <person name="Larimer J."/>
            <person name="McCowan C."/>
            <person name="Murphy C."/>
            <person name="Pearson M."/>
            <person name="Poon T.W."/>
            <person name="Priest M."/>
            <person name="Roberts A."/>
            <person name="Saif S."/>
            <person name="Shea T."/>
            <person name="Sisk P."/>
            <person name="Sykes S."/>
            <person name="Wortman J."/>
            <person name="Nusbaum C."/>
            <person name="Birren B."/>
        </authorList>
    </citation>
    <scope>NUCLEOTIDE SEQUENCE [LARGE SCALE GENOMIC DNA]</scope>
    <source>
        <strain evidence="2">FAR1</strain>
    </source>
</reference>
<evidence type="ECO:0000313" key="2">
    <source>
        <dbReference type="Proteomes" id="UP000075886"/>
    </source>
</evidence>
<organism evidence="1 2">
    <name type="scientific">Anopheles farauti</name>
    <dbReference type="NCBI Taxonomy" id="69004"/>
    <lineage>
        <taxon>Eukaryota</taxon>
        <taxon>Metazoa</taxon>
        <taxon>Ecdysozoa</taxon>
        <taxon>Arthropoda</taxon>
        <taxon>Hexapoda</taxon>
        <taxon>Insecta</taxon>
        <taxon>Pterygota</taxon>
        <taxon>Neoptera</taxon>
        <taxon>Endopterygota</taxon>
        <taxon>Diptera</taxon>
        <taxon>Nematocera</taxon>
        <taxon>Culicoidea</taxon>
        <taxon>Culicidae</taxon>
        <taxon>Anophelinae</taxon>
        <taxon>Anopheles</taxon>
    </lineage>
</organism>
<keyword evidence="2" id="KW-1185">Reference proteome</keyword>
<dbReference type="EMBL" id="AXCN02002624">
    <property type="status" value="NOT_ANNOTATED_CDS"/>
    <property type="molecule type" value="Genomic_DNA"/>
</dbReference>
<dbReference type="AlphaFoldDB" id="A0A182QK09"/>
<accession>A0A182QK09</accession>